<dbReference type="Pfam" id="PF20242">
    <property type="entry name" value="Emfourin"/>
    <property type="match status" value="1"/>
</dbReference>
<dbReference type="Proteomes" id="UP000578819">
    <property type="component" value="Unassembled WGS sequence"/>
</dbReference>
<dbReference type="InterPro" id="IPR049457">
    <property type="entry name" value="Emfourin"/>
</dbReference>
<comment type="caution">
    <text evidence="2">The sequence shown here is derived from an EMBL/GenBank/DDBJ whole genome shotgun (WGS) entry which is preliminary data.</text>
</comment>
<keyword evidence="3" id="KW-1185">Reference proteome</keyword>
<sequence>MGIHRGRYLLPLAVTGALLVLVTAGCTGGGNPSPAPGGSTPTPEPSTSTPSGPVGTSPGQPPVGTSPGHPPAGDGAVTIVRTGGFAGVWQSLTVAGDGRWTYHDRPNDRDVETGALTAAQRTRLRTLLADPALAAEATRKPGPPACADGFSYTLTTGSSTVSWLDCGDAPKTAGSVVRLLEDATAL</sequence>
<dbReference type="AlphaFoldDB" id="A0A7W7WPV6"/>
<evidence type="ECO:0000313" key="2">
    <source>
        <dbReference type="EMBL" id="MBB4959626.1"/>
    </source>
</evidence>
<name>A0A7W7WPV6_9ACTN</name>
<organism evidence="2 3">
    <name type="scientific">Micromonospora polyrhachis</name>
    <dbReference type="NCBI Taxonomy" id="1282883"/>
    <lineage>
        <taxon>Bacteria</taxon>
        <taxon>Bacillati</taxon>
        <taxon>Actinomycetota</taxon>
        <taxon>Actinomycetes</taxon>
        <taxon>Micromonosporales</taxon>
        <taxon>Micromonosporaceae</taxon>
        <taxon>Micromonospora</taxon>
    </lineage>
</organism>
<feature type="region of interest" description="Disordered" evidence="1">
    <location>
        <begin position="30"/>
        <end position="77"/>
    </location>
</feature>
<reference evidence="2 3" key="1">
    <citation type="submission" date="2020-08" db="EMBL/GenBank/DDBJ databases">
        <title>Sequencing the genomes of 1000 actinobacteria strains.</title>
        <authorList>
            <person name="Klenk H.-P."/>
        </authorList>
    </citation>
    <scope>NUCLEOTIDE SEQUENCE [LARGE SCALE GENOMIC DNA]</scope>
    <source>
        <strain evidence="2 3">DSM 45886</strain>
    </source>
</reference>
<gene>
    <name evidence="2" type="ORF">FHR38_003359</name>
</gene>
<protein>
    <submittedName>
        <fullName evidence="2">Uncharacterized protein</fullName>
    </submittedName>
</protein>
<evidence type="ECO:0000256" key="1">
    <source>
        <dbReference type="SAM" id="MobiDB-lite"/>
    </source>
</evidence>
<dbReference type="RefSeq" id="WP_184535526.1">
    <property type="nucleotide sequence ID" value="NZ_JACHJW010000001.1"/>
</dbReference>
<feature type="compositionally biased region" description="Low complexity" evidence="1">
    <location>
        <begin position="36"/>
        <end position="67"/>
    </location>
</feature>
<dbReference type="EMBL" id="JACHJW010000001">
    <property type="protein sequence ID" value="MBB4959626.1"/>
    <property type="molecule type" value="Genomic_DNA"/>
</dbReference>
<proteinExistence type="predicted"/>
<accession>A0A7W7WPV6</accession>
<evidence type="ECO:0000313" key="3">
    <source>
        <dbReference type="Proteomes" id="UP000578819"/>
    </source>
</evidence>
<dbReference type="PROSITE" id="PS51257">
    <property type="entry name" value="PROKAR_LIPOPROTEIN"/>
    <property type="match status" value="1"/>
</dbReference>